<evidence type="ECO:0000313" key="2">
    <source>
        <dbReference type="Proteomes" id="UP001153332"/>
    </source>
</evidence>
<comment type="caution">
    <text evidence="1">The sequence shown here is derived from an EMBL/GenBank/DDBJ whole genome shotgun (WGS) entry which is preliminary data.</text>
</comment>
<gene>
    <name evidence="1" type="ORF">O1611_g3525</name>
</gene>
<protein>
    <submittedName>
        <fullName evidence="1">Uncharacterized protein</fullName>
    </submittedName>
</protein>
<dbReference type="Proteomes" id="UP001153332">
    <property type="component" value="Unassembled WGS sequence"/>
</dbReference>
<evidence type="ECO:0000313" key="1">
    <source>
        <dbReference type="EMBL" id="KAJ8130105.1"/>
    </source>
</evidence>
<reference evidence="1" key="1">
    <citation type="submission" date="2022-12" db="EMBL/GenBank/DDBJ databases">
        <title>Genome Sequence of Lasiodiplodia mahajangana.</title>
        <authorList>
            <person name="Buettner E."/>
        </authorList>
    </citation>
    <scope>NUCLEOTIDE SEQUENCE</scope>
    <source>
        <strain evidence="1">VT137</strain>
    </source>
</reference>
<organism evidence="1 2">
    <name type="scientific">Lasiodiplodia mahajangana</name>
    <dbReference type="NCBI Taxonomy" id="1108764"/>
    <lineage>
        <taxon>Eukaryota</taxon>
        <taxon>Fungi</taxon>
        <taxon>Dikarya</taxon>
        <taxon>Ascomycota</taxon>
        <taxon>Pezizomycotina</taxon>
        <taxon>Dothideomycetes</taxon>
        <taxon>Dothideomycetes incertae sedis</taxon>
        <taxon>Botryosphaeriales</taxon>
        <taxon>Botryosphaeriaceae</taxon>
        <taxon>Lasiodiplodia</taxon>
    </lineage>
</organism>
<accession>A0ACC2JRN0</accession>
<name>A0ACC2JRN0_9PEZI</name>
<keyword evidence="2" id="KW-1185">Reference proteome</keyword>
<proteinExistence type="predicted"/>
<sequence length="370" mass="41719">MNSSSNSSAETIQSITELHSKAWLEQEELWITRFFKERVPEELAKSGKTSENCKIPTANDCESFARRLLQAQDIEPVKSQGATSYTLICPSQAKIIQFRLKPLDEGVLTLAHRIYGDLVPSIMSFGNFALPVYICPVIPGQVHMLQKFPKGAFPLQRQLTTVTELAQFVAKSAFWPQPVSTYSPTSWTKTARSNLIRLTQNDILRKIEPRFADKASSLLEKVSLLDKLPPVLTHHDFAEVNIMVDLQGHLTGVIDFDDAQTEAFGMCIFGVYEGFFGVMKDQKWSFFDEPAGDGSGRSVRNVLDTAFWDTLWDSVPPGMKRQEFEEAVMVAVDIGIINRYFVRGLIENVNLESEDHRLSLEFAKGIFLEQ</sequence>
<dbReference type="EMBL" id="JAPUUL010000580">
    <property type="protein sequence ID" value="KAJ8130105.1"/>
    <property type="molecule type" value="Genomic_DNA"/>
</dbReference>